<comment type="caution">
    <text evidence="1">The sequence shown here is derived from an EMBL/GenBank/DDBJ whole genome shotgun (WGS) entry which is preliminary data.</text>
</comment>
<reference evidence="1 2" key="1">
    <citation type="submission" date="2023-03" db="EMBL/GenBank/DDBJ databases">
        <title>Genome sequence of Lichtheimia ornata CBS 291.66.</title>
        <authorList>
            <person name="Mohabir J.T."/>
            <person name="Shea T.P."/>
            <person name="Kurbessoian T."/>
            <person name="Berby B."/>
            <person name="Fontaine J."/>
            <person name="Livny J."/>
            <person name="Gnirke A."/>
            <person name="Stajich J.E."/>
            <person name="Cuomo C.A."/>
        </authorList>
    </citation>
    <scope>NUCLEOTIDE SEQUENCE [LARGE SCALE GENOMIC DNA]</scope>
    <source>
        <strain evidence="1">CBS 291.66</strain>
    </source>
</reference>
<keyword evidence="2" id="KW-1185">Reference proteome</keyword>
<dbReference type="Proteomes" id="UP001234581">
    <property type="component" value="Unassembled WGS sequence"/>
</dbReference>
<evidence type="ECO:0000313" key="1">
    <source>
        <dbReference type="EMBL" id="KAJ8652561.1"/>
    </source>
</evidence>
<organism evidence="1 2">
    <name type="scientific">Lichtheimia ornata</name>
    <dbReference type="NCBI Taxonomy" id="688661"/>
    <lineage>
        <taxon>Eukaryota</taxon>
        <taxon>Fungi</taxon>
        <taxon>Fungi incertae sedis</taxon>
        <taxon>Mucoromycota</taxon>
        <taxon>Mucoromycotina</taxon>
        <taxon>Mucoromycetes</taxon>
        <taxon>Mucorales</taxon>
        <taxon>Lichtheimiaceae</taxon>
        <taxon>Lichtheimia</taxon>
    </lineage>
</organism>
<proteinExistence type="predicted"/>
<sequence length="149" mass="17814">MATISAPHYKRTLNAFKDSMKWLSNALMRSNASRLDRAEAMWKMRDIALLLSVLELEDFDLPQQLHHVEWFYRHLGQTFVQVILDRNQGNNPVFVRYSLCKRKRYGTNRKTVWVVAWERALRQRYPSFWTSYRKPSKNACYGIIKSRDL</sequence>
<gene>
    <name evidence="1" type="ORF">O0I10_011820</name>
</gene>
<accession>A0AAD7USZ5</accession>
<protein>
    <submittedName>
        <fullName evidence="1">Uncharacterized protein</fullName>
    </submittedName>
</protein>
<dbReference type="GeneID" id="83219218"/>
<dbReference type="EMBL" id="JARTCD010000101">
    <property type="protein sequence ID" value="KAJ8652561.1"/>
    <property type="molecule type" value="Genomic_DNA"/>
</dbReference>
<dbReference type="AlphaFoldDB" id="A0AAD7USZ5"/>
<evidence type="ECO:0000313" key="2">
    <source>
        <dbReference type="Proteomes" id="UP001234581"/>
    </source>
</evidence>
<dbReference type="RefSeq" id="XP_058337475.1">
    <property type="nucleotide sequence ID" value="XM_058491782.1"/>
</dbReference>
<name>A0AAD7USZ5_9FUNG</name>